<accession>A0A382DEK2</accession>
<organism evidence="2">
    <name type="scientific">marine metagenome</name>
    <dbReference type="NCBI Taxonomy" id="408172"/>
    <lineage>
        <taxon>unclassified sequences</taxon>
        <taxon>metagenomes</taxon>
        <taxon>ecological metagenomes</taxon>
    </lineage>
</organism>
<feature type="domain" description="Sulfatase N-terminal" evidence="1">
    <location>
        <begin position="4"/>
        <end position="164"/>
    </location>
</feature>
<dbReference type="AlphaFoldDB" id="A0A382DEK2"/>
<dbReference type="SUPFAM" id="SSF53649">
    <property type="entry name" value="Alkaline phosphatase-like"/>
    <property type="match status" value="1"/>
</dbReference>
<feature type="non-terminal residue" evidence="2">
    <location>
        <position position="167"/>
    </location>
</feature>
<sequence length="167" mass="20033">MSEKNIILITLDGFRKDKIRLCPSLKSIKENSYYFSEMNTNVPYTFAAHHLIFSGMYPSRNGVDGYYKMFNFKKDEITTLAQLLKENNYYTVSETLDESVLPRQGFDEYNLFDEKTVNLKKRHVELIKRLSKKEKFFAFLHFTDTHLHYVREIVQKYEKSENDDEYY</sequence>
<dbReference type="InterPro" id="IPR017850">
    <property type="entry name" value="Alkaline_phosphatase_core_sf"/>
</dbReference>
<dbReference type="Gene3D" id="3.40.720.10">
    <property type="entry name" value="Alkaline Phosphatase, subunit A"/>
    <property type="match status" value="1"/>
</dbReference>
<reference evidence="2" key="1">
    <citation type="submission" date="2018-05" db="EMBL/GenBank/DDBJ databases">
        <authorList>
            <person name="Lanie J.A."/>
            <person name="Ng W.-L."/>
            <person name="Kazmierczak K.M."/>
            <person name="Andrzejewski T.M."/>
            <person name="Davidsen T.M."/>
            <person name="Wayne K.J."/>
            <person name="Tettelin H."/>
            <person name="Glass J.I."/>
            <person name="Rusch D."/>
            <person name="Podicherti R."/>
            <person name="Tsui H.-C.T."/>
            <person name="Winkler M.E."/>
        </authorList>
    </citation>
    <scope>NUCLEOTIDE SEQUENCE</scope>
</reference>
<dbReference type="InterPro" id="IPR000917">
    <property type="entry name" value="Sulfatase_N"/>
</dbReference>
<gene>
    <name evidence="2" type="ORF">METZ01_LOCUS188965</name>
</gene>
<dbReference type="Pfam" id="PF00884">
    <property type="entry name" value="Sulfatase"/>
    <property type="match status" value="1"/>
</dbReference>
<proteinExistence type="predicted"/>
<evidence type="ECO:0000259" key="1">
    <source>
        <dbReference type="Pfam" id="PF00884"/>
    </source>
</evidence>
<name>A0A382DEK2_9ZZZZ</name>
<protein>
    <recommendedName>
        <fullName evidence="1">Sulfatase N-terminal domain-containing protein</fullName>
    </recommendedName>
</protein>
<dbReference type="EMBL" id="UINC01038713">
    <property type="protein sequence ID" value="SVB36111.1"/>
    <property type="molecule type" value="Genomic_DNA"/>
</dbReference>
<evidence type="ECO:0000313" key="2">
    <source>
        <dbReference type="EMBL" id="SVB36111.1"/>
    </source>
</evidence>